<feature type="binding site" evidence="8">
    <location>
        <position position="309"/>
    </location>
    <ligand>
        <name>Zn(2+)</name>
        <dbReference type="ChEBI" id="CHEBI:29105"/>
        <label>2</label>
    </ligand>
</feature>
<evidence type="ECO:0000256" key="1">
    <source>
        <dbReference type="ARBA" id="ARBA00006272"/>
    </source>
</evidence>
<name>A0A939BMJ6_9FIRM</name>
<dbReference type="SUPFAM" id="SSF101821">
    <property type="entry name" value="Aminopeptidase/glucanase lid domain"/>
    <property type="match status" value="1"/>
</dbReference>
<evidence type="ECO:0000256" key="3">
    <source>
        <dbReference type="ARBA" id="ARBA00022670"/>
    </source>
</evidence>
<dbReference type="EC" id="3.2.1.4" evidence="9"/>
<keyword evidence="2" id="KW-0031">Aminopeptidase</keyword>
<protein>
    <submittedName>
        <fullName evidence="9">Endoglucanase</fullName>
        <ecNumber evidence="9">3.2.1.4</ecNumber>
    </submittedName>
</protein>
<dbReference type="InterPro" id="IPR008007">
    <property type="entry name" value="Peptidase_M42"/>
</dbReference>
<evidence type="ECO:0000256" key="4">
    <source>
        <dbReference type="ARBA" id="ARBA00022723"/>
    </source>
</evidence>
<dbReference type="Pfam" id="PF05343">
    <property type="entry name" value="Peptidase_M42"/>
    <property type="match status" value="1"/>
</dbReference>
<dbReference type="EMBL" id="JAFBDQ010000006">
    <property type="protein sequence ID" value="MBM7556715.1"/>
    <property type="molecule type" value="Genomic_DNA"/>
</dbReference>
<dbReference type="RefSeq" id="WP_204701483.1">
    <property type="nucleotide sequence ID" value="NZ_JAFBDQ010000006.1"/>
</dbReference>
<dbReference type="InterPro" id="IPR051464">
    <property type="entry name" value="Peptidase_M42_aminopept"/>
</dbReference>
<feature type="binding site" evidence="8">
    <location>
        <position position="221"/>
    </location>
    <ligand>
        <name>Zn(2+)</name>
        <dbReference type="ChEBI" id="CHEBI:29105"/>
        <label>1</label>
    </ligand>
</feature>
<sequence length="346" mass="37665">MLLKKLTEAISVSSQETEVRDIIKEELADDVDQITTDALGNLIAYQPGDESKPTLMLAAHMDEIGLMITDITSDGLLSFKPIGSIDKRMLVSKKVVVGEDKVTGVIGAKAIHLQKPQERKKVLDYKKLYIDIGAKNKKQAKKAVNIGDMVGFTTQYQQLGDNTAKAKAVDDRVGCATLIQILKNNYDFPLYGVFTVQEEVGARGATAVSYDINPDLSLVLEGTTASDVPDSEEQSYSTTLGQGPALTMRDGAMIANKDLVQQIIEIADREEISYQFRKSTRAGTDGGTIHLTKEGIPTATISVPSRYIHSPASLINLNDFQNTIKLVDQFCQELATGGLSSCKIMM</sequence>
<dbReference type="Gene3D" id="3.40.630.10">
    <property type="entry name" value="Zn peptidases"/>
    <property type="match status" value="1"/>
</dbReference>
<dbReference type="PANTHER" id="PTHR32481:SF0">
    <property type="entry name" value="AMINOPEPTIDASE YPDE-RELATED"/>
    <property type="match status" value="1"/>
</dbReference>
<dbReference type="GO" id="GO:0046872">
    <property type="term" value="F:metal ion binding"/>
    <property type="evidence" value="ECO:0007669"/>
    <property type="project" value="UniProtKB-UniRule"/>
</dbReference>
<keyword evidence="9" id="KW-0326">Glycosidase</keyword>
<dbReference type="GO" id="GO:0008810">
    <property type="term" value="F:cellulase activity"/>
    <property type="evidence" value="ECO:0007669"/>
    <property type="project" value="UniProtKB-EC"/>
</dbReference>
<dbReference type="InterPro" id="IPR023367">
    <property type="entry name" value="Peptidase_M42_dom2"/>
</dbReference>
<evidence type="ECO:0000256" key="6">
    <source>
        <dbReference type="PIRNR" id="PIRNR001123"/>
    </source>
</evidence>
<organism evidence="9 10">
    <name type="scientific">Halanaerobacter jeridensis</name>
    <dbReference type="NCBI Taxonomy" id="706427"/>
    <lineage>
        <taxon>Bacteria</taxon>
        <taxon>Bacillati</taxon>
        <taxon>Bacillota</taxon>
        <taxon>Clostridia</taxon>
        <taxon>Halanaerobiales</taxon>
        <taxon>Halobacteroidaceae</taxon>
        <taxon>Halanaerobacter</taxon>
    </lineage>
</organism>
<feature type="active site" description="Proton acceptor" evidence="7">
    <location>
        <position position="198"/>
    </location>
</feature>
<evidence type="ECO:0000256" key="5">
    <source>
        <dbReference type="ARBA" id="ARBA00022801"/>
    </source>
</evidence>
<dbReference type="SUPFAM" id="SSF53187">
    <property type="entry name" value="Zn-dependent exopeptidases"/>
    <property type="match status" value="1"/>
</dbReference>
<keyword evidence="3" id="KW-0645">Protease</keyword>
<gene>
    <name evidence="9" type="ORF">JOC47_001566</name>
</gene>
<evidence type="ECO:0000256" key="8">
    <source>
        <dbReference type="PIRSR" id="PIRSR001123-2"/>
    </source>
</evidence>
<dbReference type="AlphaFoldDB" id="A0A939BMJ6"/>
<dbReference type="PANTHER" id="PTHR32481">
    <property type="entry name" value="AMINOPEPTIDASE"/>
    <property type="match status" value="1"/>
</dbReference>
<keyword evidence="4 8" id="KW-0479">Metal-binding</keyword>
<dbReference type="Gene3D" id="2.40.30.40">
    <property type="entry name" value="Peptidase M42, domain 2"/>
    <property type="match status" value="1"/>
</dbReference>
<dbReference type="Proteomes" id="UP000774000">
    <property type="component" value="Unassembled WGS sequence"/>
</dbReference>
<feature type="binding site" evidence="8">
    <location>
        <position position="170"/>
    </location>
    <ligand>
        <name>Zn(2+)</name>
        <dbReference type="ChEBI" id="CHEBI:29105"/>
        <label>2</label>
    </ligand>
</feature>
<dbReference type="CDD" id="cd05656">
    <property type="entry name" value="M42_Frv"/>
    <property type="match status" value="1"/>
</dbReference>
<comment type="similarity">
    <text evidence="1 6">Belongs to the peptidase M42 family.</text>
</comment>
<feature type="binding site" evidence="8">
    <location>
        <position position="199"/>
    </location>
    <ligand>
        <name>Zn(2+)</name>
        <dbReference type="ChEBI" id="CHEBI:29105"/>
        <label>2</label>
    </ligand>
</feature>
<accession>A0A939BMJ6</accession>
<evidence type="ECO:0000313" key="10">
    <source>
        <dbReference type="Proteomes" id="UP000774000"/>
    </source>
</evidence>
<dbReference type="GO" id="GO:0004177">
    <property type="term" value="F:aminopeptidase activity"/>
    <property type="evidence" value="ECO:0007669"/>
    <property type="project" value="UniProtKB-UniRule"/>
</dbReference>
<comment type="cofactor">
    <cofactor evidence="8">
        <name>a divalent metal cation</name>
        <dbReference type="ChEBI" id="CHEBI:60240"/>
    </cofactor>
    <text evidence="8">Binds 2 divalent metal cations per subunit.</text>
</comment>
<feature type="binding site" evidence="8">
    <location>
        <position position="170"/>
    </location>
    <ligand>
        <name>Zn(2+)</name>
        <dbReference type="ChEBI" id="CHEBI:29105"/>
        <label>1</label>
    </ligand>
</feature>
<dbReference type="PIRSF" id="PIRSF001123">
    <property type="entry name" value="PepA_GA"/>
    <property type="match status" value="1"/>
</dbReference>
<evidence type="ECO:0000313" key="9">
    <source>
        <dbReference type="EMBL" id="MBM7556715.1"/>
    </source>
</evidence>
<keyword evidence="10" id="KW-1185">Reference proteome</keyword>
<reference evidence="9" key="1">
    <citation type="submission" date="2021-01" db="EMBL/GenBank/DDBJ databases">
        <title>Genomic Encyclopedia of Type Strains, Phase IV (KMG-IV): sequencing the most valuable type-strain genomes for metagenomic binning, comparative biology and taxonomic classification.</title>
        <authorList>
            <person name="Goeker M."/>
        </authorList>
    </citation>
    <scope>NUCLEOTIDE SEQUENCE</scope>
    <source>
        <strain evidence="9">DSM 23230</strain>
    </source>
</reference>
<dbReference type="GO" id="GO:0006508">
    <property type="term" value="P:proteolysis"/>
    <property type="evidence" value="ECO:0007669"/>
    <property type="project" value="UniProtKB-KW"/>
</dbReference>
<evidence type="ECO:0000256" key="7">
    <source>
        <dbReference type="PIRSR" id="PIRSR001123-1"/>
    </source>
</evidence>
<keyword evidence="5 9" id="KW-0378">Hydrolase</keyword>
<proteinExistence type="inferred from homology"/>
<feature type="binding site" evidence="8">
    <location>
        <position position="60"/>
    </location>
    <ligand>
        <name>Zn(2+)</name>
        <dbReference type="ChEBI" id="CHEBI:29105"/>
        <label>1</label>
    </ligand>
</feature>
<evidence type="ECO:0000256" key="2">
    <source>
        <dbReference type="ARBA" id="ARBA00022438"/>
    </source>
</evidence>
<comment type="caution">
    <text evidence="9">The sequence shown here is derived from an EMBL/GenBank/DDBJ whole genome shotgun (WGS) entry which is preliminary data.</text>
</comment>